<name>A1A2U5_BIFAA</name>
<evidence type="ECO:0000313" key="3">
    <source>
        <dbReference type="Proteomes" id="UP000008702"/>
    </source>
</evidence>
<dbReference type="KEGG" id="bad:BAD_1247"/>
<dbReference type="STRING" id="367928.BAD_1247"/>
<proteinExistence type="predicted"/>
<sequence length="169" mass="19118">MNEREQGKVVHMPDLLDPTLDELELLAESIGEKADGFELDMPDGSTARGYRTPGVHGPLPDGWHVYDIMECDSDRWTPYPRYEDIDEDEREDGENGRYETSLAVDDNPGPHFVDQGDPFVTRYDLTGVDWEFDEDHCGYDGTQLSDDIMRLSIPVISESACGRADSMIR</sequence>
<evidence type="ECO:0000256" key="1">
    <source>
        <dbReference type="SAM" id="MobiDB-lite"/>
    </source>
</evidence>
<keyword evidence="2" id="KW-0808">Transferase</keyword>
<dbReference type="AlphaFoldDB" id="A1A2U5"/>
<dbReference type="Proteomes" id="UP000008702">
    <property type="component" value="Chromosome"/>
</dbReference>
<dbReference type="RefSeq" id="WP_011743569.1">
    <property type="nucleotide sequence ID" value="NC_008618.1"/>
</dbReference>
<keyword evidence="2" id="KW-0418">Kinase</keyword>
<dbReference type="EMBL" id="AP009256">
    <property type="protein sequence ID" value="BAF40028.1"/>
    <property type="molecule type" value="Genomic_DNA"/>
</dbReference>
<feature type="region of interest" description="Disordered" evidence="1">
    <location>
        <begin position="77"/>
        <end position="111"/>
    </location>
</feature>
<accession>A1A2U5</accession>
<protein>
    <submittedName>
        <fullName evidence="2">Two-component sensor histidine kinase involved in chemotaxis</fullName>
    </submittedName>
</protein>
<gene>
    <name evidence="2" type="primary">cheA</name>
    <name evidence="2" type="ordered locus">BAD_1247</name>
</gene>
<keyword evidence="3" id="KW-1185">Reference proteome</keyword>
<reference evidence="2 3" key="1">
    <citation type="submission" date="2006-12" db="EMBL/GenBank/DDBJ databases">
        <title>Bifidobacterium adolescentis complete genome sequence.</title>
        <authorList>
            <person name="Suzuki T."/>
            <person name="Tsuda Y."/>
            <person name="Kanou N."/>
            <person name="Inoue T."/>
            <person name="Kumazaki K."/>
            <person name="Nagano S."/>
            <person name="Hirai S."/>
            <person name="Tanaka K."/>
            <person name="Watanabe K."/>
        </authorList>
    </citation>
    <scope>NUCLEOTIDE SEQUENCE [LARGE SCALE GENOMIC DNA]</scope>
    <source>
        <strain evidence="3">ATCC 15703 / DSM 20083 / NCTC 11814 / E194a</strain>
    </source>
</reference>
<organism evidence="2 3">
    <name type="scientific">Bifidobacterium adolescentis (strain ATCC 15703 / DSM 20083 / NCTC 11814 / E194a)</name>
    <dbReference type="NCBI Taxonomy" id="367928"/>
    <lineage>
        <taxon>Bacteria</taxon>
        <taxon>Bacillati</taxon>
        <taxon>Actinomycetota</taxon>
        <taxon>Actinomycetes</taxon>
        <taxon>Bifidobacteriales</taxon>
        <taxon>Bifidobacteriaceae</taxon>
        <taxon>Bifidobacterium</taxon>
    </lineage>
</organism>
<dbReference type="GO" id="GO:0016301">
    <property type="term" value="F:kinase activity"/>
    <property type="evidence" value="ECO:0007669"/>
    <property type="project" value="UniProtKB-KW"/>
</dbReference>
<evidence type="ECO:0000313" key="2">
    <source>
        <dbReference type="EMBL" id="BAF40028.1"/>
    </source>
</evidence>
<dbReference type="HOGENOM" id="CLU_1615798_0_0_11"/>
<dbReference type="GeneID" id="4557564"/>